<dbReference type="AlphaFoldDB" id="A0A803W4M6"/>
<dbReference type="GO" id="GO:0005634">
    <property type="term" value="C:nucleus"/>
    <property type="evidence" value="ECO:0007669"/>
    <property type="project" value="UniProtKB-SubCell"/>
</dbReference>
<dbReference type="Pfam" id="PF16493">
    <property type="entry name" value="Meis_PKNOX_N"/>
    <property type="match status" value="1"/>
</dbReference>
<organism evidence="8 9">
    <name type="scientific">Ficedula albicollis</name>
    <name type="common">Collared flycatcher</name>
    <name type="synonym">Muscicapa albicollis</name>
    <dbReference type="NCBI Taxonomy" id="59894"/>
    <lineage>
        <taxon>Eukaryota</taxon>
        <taxon>Metazoa</taxon>
        <taxon>Chordata</taxon>
        <taxon>Craniata</taxon>
        <taxon>Vertebrata</taxon>
        <taxon>Euteleostomi</taxon>
        <taxon>Archelosauria</taxon>
        <taxon>Archosauria</taxon>
        <taxon>Dinosauria</taxon>
        <taxon>Saurischia</taxon>
        <taxon>Theropoda</taxon>
        <taxon>Coelurosauria</taxon>
        <taxon>Aves</taxon>
        <taxon>Neognathae</taxon>
        <taxon>Neoaves</taxon>
        <taxon>Telluraves</taxon>
        <taxon>Australaves</taxon>
        <taxon>Passeriformes</taxon>
        <taxon>Muscicapidae</taxon>
        <taxon>Ficedula</taxon>
    </lineage>
</organism>
<dbReference type="GO" id="GO:0003682">
    <property type="term" value="F:chromatin binding"/>
    <property type="evidence" value="ECO:0007669"/>
    <property type="project" value="Ensembl"/>
</dbReference>
<dbReference type="Pfam" id="PF05920">
    <property type="entry name" value="Homeobox_KN"/>
    <property type="match status" value="1"/>
</dbReference>
<evidence type="ECO:0000313" key="9">
    <source>
        <dbReference type="Proteomes" id="UP000016665"/>
    </source>
</evidence>
<evidence type="ECO:0000256" key="3">
    <source>
        <dbReference type="ARBA" id="ARBA00023155"/>
    </source>
</evidence>
<keyword evidence="9" id="KW-1185">Reference proteome</keyword>
<dbReference type="CDD" id="cd00086">
    <property type="entry name" value="homeodomain"/>
    <property type="match status" value="1"/>
</dbReference>
<dbReference type="PANTHER" id="PTHR11850">
    <property type="entry name" value="HOMEOBOX PROTEIN TRANSCRIPTION FACTORS"/>
    <property type="match status" value="1"/>
</dbReference>
<dbReference type="GO" id="GO:0001525">
    <property type="term" value="P:angiogenesis"/>
    <property type="evidence" value="ECO:0007669"/>
    <property type="project" value="Ensembl"/>
</dbReference>
<evidence type="ECO:0000256" key="4">
    <source>
        <dbReference type="ARBA" id="ARBA00023242"/>
    </source>
</evidence>
<feature type="compositionally biased region" description="Basic and acidic residues" evidence="6">
    <location>
        <begin position="190"/>
        <end position="202"/>
    </location>
</feature>
<dbReference type="InterPro" id="IPR008422">
    <property type="entry name" value="KN_HD"/>
</dbReference>
<comment type="similarity">
    <text evidence="1">Belongs to the TALE/MEIS homeobox family.</text>
</comment>
<accession>A0A803W4M6</accession>
<evidence type="ECO:0000256" key="6">
    <source>
        <dbReference type="SAM" id="MobiDB-lite"/>
    </source>
</evidence>
<dbReference type="GO" id="GO:0007626">
    <property type="term" value="P:locomotory behavior"/>
    <property type="evidence" value="ECO:0007669"/>
    <property type="project" value="Ensembl"/>
</dbReference>
<dbReference type="FunFam" id="1.10.10.60:FF:000004">
    <property type="entry name" value="Meis2 homeobox isoform 2c"/>
    <property type="match status" value="1"/>
</dbReference>
<dbReference type="GO" id="GO:0000978">
    <property type="term" value="F:RNA polymerase II cis-regulatory region sequence-specific DNA binding"/>
    <property type="evidence" value="ECO:0007669"/>
    <property type="project" value="Ensembl"/>
</dbReference>
<dbReference type="InterPro" id="IPR001356">
    <property type="entry name" value="HD"/>
</dbReference>
<dbReference type="GO" id="GO:0001228">
    <property type="term" value="F:DNA-binding transcription activator activity, RNA polymerase II-specific"/>
    <property type="evidence" value="ECO:0007669"/>
    <property type="project" value="Ensembl"/>
</dbReference>
<dbReference type="InterPro" id="IPR032453">
    <property type="entry name" value="PKNOX/Meis_N"/>
</dbReference>
<dbReference type="GO" id="GO:0005667">
    <property type="term" value="C:transcription regulator complex"/>
    <property type="evidence" value="ECO:0007669"/>
    <property type="project" value="Ensembl"/>
</dbReference>
<feature type="region of interest" description="Disordered" evidence="6">
    <location>
        <begin position="22"/>
        <end position="51"/>
    </location>
</feature>
<reference evidence="8 9" key="1">
    <citation type="journal article" date="2012" name="Nature">
        <title>The genomic landscape of species divergence in Ficedula flycatchers.</title>
        <authorList>
            <person name="Ellegren H."/>
            <person name="Smeds L."/>
            <person name="Burri R."/>
            <person name="Olason P.I."/>
            <person name="Backstrom N."/>
            <person name="Kawakami T."/>
            <person name="Kunstner A."/>
            <person name="Makinen H."/>
            <person name="Nadachowska-Brzyska K."/>
            <person name="Qvarnstrom A."/>
            <person name="Uebbing S."/>
            <person name="Wolf J.B."/>
        </authorList>
    </citation>
    <scope>NUCLEOTIDE SEQUENCE [LARGE SCALE GENOMIC DNA]</scope>
</reference>
<dbReference type="GO" id="GO:0045638">
    <property type="term" value="P:negative regulation of myeloid cell differentiation"/>
    <property type="evidence" value="ECO:0007669"/>
    <property type="project" value="Ensembl"/>
</dbReference>
<feature type="DNA-binding region" description="Homeobox" evidence="5">
    <location>
        <begin position="272"/>
        <end position="334"/>
    </location>
</feature>
<dbReference type="GO" id="GO:0002089">
    <property type="term" value="P:lens morphogenesis in camera-type eye"/>
    <property type="evidence" value="ECO:0007669"/>
    <property type="project" value="Ensembl"/>
</dbReference>
<dbReference type="GeneTree" id="ENSGT00940000156327"/>
<name>A0A803W4M6_FICAL</name>
<protein>
    <submittedName>
        <fullName evidence="8">Meis homeobox 1</fullName>
    </submittedName>
</protein>
<dbReference type="SUPFAM" id="SSF46689">
    <property type="entry name" value="Homeodomain-like"/>
    <property type="match status" value="1"/>
</dbReference>
<dbReference type="GO" id="GO:0035855">
    <property type="term" value="P:megakaryocyte development"/>
    <property type="evidence" value="ECO:0007669"/>
    <property type="project" value="Ensembl"/>
</dbReference>
<proteinExistence type="inferred from homology"/>
<dbReference type="GO" id="GO:0045665">
    <property type="term" value="P:negative regulation of neuron differentiation"/>
    <property type="evidence" value="ECO:0007669"/>
    <property type="project" value="Ensembl"/>
</dbReference>
<dbReference type="PROSITE" id="PS50071">
    <property type="entry name" value="HOMEOBOX_2"/>
    <property type="match status" value="1"/>
</dbReference>
<evidence type="ECO:0000256" key="2">
    <source>
        <dbReference type="ARBA" id="ARBA00023125"/>
    </source>
</evidence>
<dbReference type="InterPro" id="IPR050224">
    <property type="entry name" value="TALE_homeobox"/>
</dbReference>
<dbReference type="InterPro" id="IPR009057">
    <property type="entry name" value="Homeodomain-like_sf"/>
</dbReference>
<feature type="region of interest" description="Disordered" evidence="6">
    <location>
        <begin position="190"/>
        <end position="279"/>
    </location>
</feature>
<reference evidence="8" key="3">
    <citation type="submission" date="2025-09" db="UniProtKB">
        <authorList>
            <consortium name="Ensembl"/>
        </authorList>
    </citation>
    <scope>IDENTIFICATION</scope>
</reference>
<reference evidence="8" key="2">
    <citation type="submission" date="2025-08" db="UniProtKB">
        <authorList>
            <consortium name="Ensembl"/>
        </authorList>
    </citation>
    <scope>IDENTIFICATION</scope>
</reference>
<feature type="compositionally biased region" description="Polar residues" evidence="6">
    <location>
        <begin position="203"/>
        <end position="213"/>
    </location>
</feature>
<feature type="domain" description="Homeobox" evidence="7">
    <location>
        <begin position="270"/>
        <end position="333"/>
    </location>
</feature>
<comment type="subcellular location">
    <subcellularLocation>
        <location evidence="5">Nucleus</location>
    </subcellularLocation>
</comment>
<dbReference type="Gene3D" id="1.10.10.60">
    <property type="entry name" value="Homeodomain-like"/>
    <property type="match status" value="1"/>
</dbReference>
<dbReference type="GO" id="GO:0060216">
    <property type="term" value="P:definitive hemopoiesis"/>
    <property type="evidence" value="ECO:0007669"/>
    <property type="project" value="Ensembl"/>
</dbReference>
<dbReference type="SMART" id="SM00389">
    <property type="entry name" value="HOX"/>
    <property type="match status" value="1"/>
</dbReference>
<evidence type="ECO:0000256" key="1">
    <source>
        <dbReference type="ARBA" id="ARBA00009661"/>
    </source>
</evidence>
<gene>
    <name evidence="8" type="primary">MEIS1</name>
</gene>
<evidence type="ECO:0000259" key="7">
    <source>
        <dbReference type="PROSITE" id="PS50071"/>
    </source>
</evidence>
<keyword evidence="3 5" id="KW-0371">Homeobox</keyword>
<sequence>MAQRYDELPHYGGMEGVGIPTTMYGDPHGARPMQPVHHLNHGPPLHSHQYPHAAHANAMPPAMGASVNDALKRDKDAIYGHPLFPLLALIFEKCELATCTPREPGVAGGDVCSSESFNEDIAVFAKQIRAEKPLFSSNPELDNLMIQAIQVLRFHLLELEKVHELCDNFCHRYISCLKGKMPIDLVIDDREGGSKSDSEDITRSANLTDQPSWNRDHDDTASTRSGGTPGPSSGGHTSHSGDNSSEQGDGLDNSVASPSTGDDDDPDKDKKRHKKRGIFPKVATNIMRAWLFQHLTHPYPSEEQKKQLAQDTGLTILQVNNWFINARRRIVQPMIDQSNRAVSQGTPYNPDGQPMGGFVMDGQQHMGIRAPGKHLGQNRHPRVASVTAPQVNTPPPSATVPAACLVSPFFCLPSTPPRETGHLLARAVLDPLPCCVLERGFWHYLLTLLIFWHLLGFLSPSRTYEWNGHEYGHGGAVALHVTFT</sequence>
<evidence type="ECO:0000256" key="5">
    <source>
        <dbReference type="PROSITE-ProRule" id="PRU00108"/>
    </source>
</evidence>
<evidence type="ECO:0000313" key="8">
    <source>
        <dbReference type="Ensembl" id="ENSFALP00000029932.1"/>
    </source>
</evidence>
<keyword evidence="4 5" id="KW-0539">Nucleus</keyword>
<keyword evidence="2 5" id="KW-0238">DNA-binding</keyword>
<dbReference type="Proteomes" id="UP000016665">
    <property type="component" value="Chromosome 3"/>
</dbReference>
<dbReference type="Ensembl" id="ENSFALT00000031811.1">
    <property type="protein sequence ID" value="ENSFALP00000029932.1"/>
    <property type="gene ID" value="ENSFALG00000013636.2"/>
</dbReference>